<sequence length="176" mass="20491">MPTTINRPGAEEYPSTYQGYLDYLPEGEVLYLLEKQSADLRHMFKNISEERAEEAYAVGKWTMKELLQHLIDAERIFGYRALCFSRAEQADLPGWDENRYVYNSLANIRPLVQLLDEYELARRSNLAMFRSFTAEMLSSYGVANGNSMTVRGLIHVLAAHELHHIKILEERYLKRK</sequence>
<dbReference type="Gene3D" id="1.20.120.450">
    <property type="entry name" value="dinb family like domain"/>
    <property type="match status" value="1"/>
</dbReference>
<dbReference type="Proteomes" id="UP001597094">
    <property type="component" value="Unassembled WGS sequence"/>
</dbReference>
<comment type="caution">
    <text evidence="2">The sequence shown here is derived from an EMBL/GenBank/DDBJ whole genome shotgun (WGS) entry which is preliminary data.</text>
</comment>
<evidence type="ECO:0000313" key="3">
    <source>
        <dbReference type="Proteomes" id="UP001597094"/>
    </source>
</evidence>
<feature type="domain" description="DinB-like" evidence="1">
    <location>
        <begin position="33"/>
        <end position="166"/>
    </location>
</feature>
<reference evidence="3" key="1">
    <citation type="journal article" date="2019" name="Int. J. Syst. Evol. Microbiol.">
        <title>The Global Catalogue of Microorganisms (GCM) 10K type strain sequencing project: providing services to taxonomists for standard genome sequencing and annotation.</title>
        <authorList>
            <consortium name="The Broad Institute Genomics Platform"/>
            <consortium name="The Broad Institute Genome Sequencing Center for Infectious Disease"/>
            <person name="Wu L."/>
            <person name="Ma J."/>
        </authorList>
    </citation>
    <scope>NUCLEOTIDE SEQUENCE [LARGE SCALE GENOMIC DNA]</scope>
    <source>
        <strain evidence="3">JCM 31319</strain>
    </source>
</reference>
<dbReference type="EMBL" id="JBHTLD010000088">
    <property type="protein sequence ID" value="MFD1186725.1"/>
    <property type="molecule type" value="Genomic_DNA"/>
</dbReference>
<dbReference type="InterPro" id="IPR024775">
    <property type="entry name" value="DinB-like"/>
</dbReference>
<proteinExistence type="predicted"/>
<evidence type="ECO:0000259" key="1">
    <source>
        <dbReference type="Pfam" id="PF12867"/>
    </source>
</evidence>
<evidence type="ECO:0000313" key="2">
    <source>
        <dbReference type="EMBL" id="MFD1186725.1"/>
    </source>
</evidence>
<accession>A0ABW3ST77</accession>
<dbReference type="InterPro" id="IPR034660">
    <property type="entry name" value="DinB/YfiT-like"/>
</dbReference>
<gene>
    <name evidence="2" type="ORF">ACFQ2O_10955</name>
</gene>
<dbReference type="SUPFAM" id="SSF109854">
    <property type="entry name" value="DinB/YfiT-like putative metalloenzymes"/>
    <property type="match status" value="1"/>
</dbReference>
<organism evidence="2 3">
    <name type="scientific">Pontibacter rugosus</name>
    <dbReference type="NCBI Taxonomy" id="1745966"/>
    <lineage>
        <taxon>Bacteria</taxon>
        <taxon>Pseudomonadati</taxon>
        <taxon>Bacteroidota</taxon>
        <taxon>Cytophagia</taxon>
        <taxon>Cytophagales</taxon>
        <taxon>Hymenobacteraceae</taxon>
        <taxon>Pontibacter</taxon>
    </lineage>
</organism>
<dbReference type="RefSeq" id="WP_377527242.1">
    <property type="nucleotide sequence ID" value="NZ_JBHTLD010000088.1"/>
</dbReference>
<keyword evidence="3" id="KW-1185">Reference proteome</keyword>
<name>A0ABW3ST77_9BACT</name>
<protein>
    <submittedName>
        <fullName evidence="2">DinB family protein</fullName>
    </submittedName>
</protein>
<dbReference type="Pfam" id="PF12867">
    <property type="entry name" value="DinB_2"/>
    <property type="match status" value="1"/>
</dbReference>